<dbReference type="RefSeq" id="WP_290359389.1">
    <property type="nucleotide sequence ID" value="NZ_JAUHHC010000003.1"/>
</dbReference>
<proteinExistence type="predicted"/>
<feature type="chain" id="PRO_5045801908" description="Outer membrane protein beta-barrel domain-containing protein" evidence="1">
    <location>
        <begin position="36"/>
        <end position="218"/>
    </location>
</feature>
<keyword evidence="1" id="KW-0732">Signal</keyword>
<evidence type="ECO:0000256" key="1">
    <source>
        <dbReference type="SAM" id="SignalP"/>
    </source>
</evidence>
<reference evidence="2 3" key="1">
    <citation type="submission" date="2023-06" db="EMBL/GenBank/DDBJ databases">
        <title>Pelomonas sp. PFR6 16S ribosomal RNA gene Genome sequencing and assembly.</title>
        <authorList>
            <person name="Woo H."/>
        </authorList>
    </citation>
    <scope>NUCLEOTIDE SEQUENCE [LARGE SCALE GENOMIC DNA]</scope>
    <source>
        <strain evidence="2 3">PFR6</strain>
    </source>
</reference>
<name>A0ABT8DX76_9BURK</name>
<keyword evidence="3" id="KW-1185">Reference proteome</keyword>
<accession>A0ABT8DX76</accession>
<dbReference type="EMBL" id="JAUHHC010000003">
    <property type="protein sequence ID" value="MDN3921076.1"/>
    <property type="molecule type" value="Genomic_DNA"/>
</dbReference>
<comment type="caution">
    <text evidence="2">The sequence shown here is derived from an EMBL/GenBank/DDBJ whole genome shotgun (WGS) entry which is preliminary data.</text>
</comment>
<evidence type="ECO:0008006" key="4">
    <source>
        <dbReference type="Google" id="ProtNLM"/>
    </source>
</evidence>
<sequence>MKPAAPAAPLSPSAARVARSGLALLLLCSGLPALAGDGVQTSVGSASPRWQARVQLSSQDGGPYAGGESQRYMSSRFLSANLLGDYYLTGSGLGGVRGGLRATGGMLMGPLSMSQTGAGLSLGSSTMQYGQNLAIGQRSMSLLSPNPELGDPSLSMSYLGIGYTGHALRSGISFSADVGLMNGASGLRLGNSNAAGIEDVLRDMRYKPVLQLGLSYSY</sequence>
<dbReference type="Gene3D" id="2.40.160.170">
    <property type="match status" value="1"/>
</dbReference>
<feature type="signal peptide" evidence="1">
    <location>
        <begin position="1"/>
        <end position="35"/>
    </location>
</feature>
<protein>
    <recommendedName>
        <fullName evidence="4">Outer membrane protein beta-barrel domain-containing protein</fullName>
    </recommendedName>
</protein>
<organism evidence="2 3">
    <name type="scientific">Roseateles violae</name>
    <dbReference type="NCBI Taxonomy" id="3058042"/>
    <lineage>
        <taxon>Bacteria</taxon>
        <taxon>Pseudomonadati</taxon>
        <taxon>Pseudomonadota</taxon>
        <taxon>Betaproteobacteria</taxon>
        <taxon>Burkholderiales</taxon>
        <taxon>Sphaerotilaceae</taxon>
        <taxon>Roseateles</taxon>
    </lineage>
</organism>
<dbReference type="Proteomes" id="UP001228044">
    <property type="component" value="Unassembled WGS sequence"/>
</dbReference>
<evidence type="ECO:0000313" key="2">
    <source>
        <dbReference type="EMBL" id="MDN3921076.1"/>
    </source>
</evidence>
<gene>
    <name evidence="2" type="ORF">QWJ38_12360</name>
</gene>
<evidence type="ECO:0000313" key="3">
    <source>
        <dbReference type="Proteomes" id="UP001228044"/>
    </source>
</evidence>